<evidence type="ECO:0000313" key="13">
    <source>
        <dbReference type="EMBL" id="EHJ47895.1"/>
    </source>
</evidence>
<dbReference type="SMART" id="SM00388">
    <property type="entry name" value="HisKA"/>
    <property type="match status" value="1"/>
</dbReference>
<dbReference type="GO" id="GO:0000155">
    <property type="term" value="F:phosphorelay sensor kinase activity"/>
    <property type="evidence" value="ECO:0007669"/>
    <property type="project" value="InterPro"/>
</dbReference>
<evidence type="ECO:0000259" key="9">
    <source>
        <dbReference type="PROSITE" id="PS50109"/>
    </source>
</evidence>
<dbReference type="CDD" id="cd00130">
    <property type="entry name" value="PAS"/>
    <property type="match status" value="1"/>
</dbReference>
<dbReference type="GO" id="GO:0009927">
    <property type="term" value="F:histidine phosphotransfer kinase activity"/>
    <property type="evidence" value="ECO:0007669"/>
    <property type="project" value="TreeGrafter"/>
</dbReference>
<dbReference type="Gene3D" id="1.10.287.130">
    <property type="match status" value="1"/>
</dbReference>
<dbReference type="SUPFAM" id="SSF47384">
    <property type="entry name" value="Homodimeric domain of signal transducing histidine kinase"/>
    <property type="match status" value="1"/>
</dbReference>
<dbReference type="HOGENOM" id="CLU_426249_0_0_7"/>
<dbReference type="Proteomes" id="UP000004662">
    <property type="component" value="Chromosome"/>
</dbReference>
<evidence type="ECO:0000256" key="7">
    <source>
        <dbReference type="SAM" id="Coils"/>
    </source>
</evidence>
<keyword evidence="8" id="KW-0472">Membrane</keyword>
<feature type="transmembrane region" description="Helical" evidence="8">
    <location>
        <begin position="12"/>
        <end position="34"/>
    </location>
</feature>
<keyword evidence="7" id="KW-0175">Coiled coil</keyword>
<dbReference type="InterPro" id="IPR005467">
    <property type="entry name" value="His_kinase_dom"/>
</dbReference>
<dbReference type="NCBIfam" id="TIGR00229">
    <property type="entry name" value="sensory_box"/>
    <property type="match status" value="1"/>
</dbReference>
<dbReference type="RefSeq" id="WP_009181284.1">
    <property type="nucleotide sequence ID" value="NZ_CM001368.1"/>
</dbReference>
<dbReference type="InterPro" id="IPR035965">
    <property type="entry name" value="PAS-like_dom_sf"/>
</dbReference>
<sequence length="650" mass="72651">MIPARFPLTRSVGGAVLLTLVCVNTVLLAAFGLLDYAGEKHRYEAELRYDLMVEADQLAANLATPLWVLDKEHVRRHLDGIMQNERVAAVVVTEAGSPAVYVGRTRDRTWRPSPVTEHPALDGVIVEKRPIRHLDTDLGTVEIFATRQFVDQDLEGSFARILLRILGLNACLALVLALVLRWRVIGPLARLERYAARVSLGDGTGETPPLDGLRWEMASLGRTMEEMVNRLSSAQRKYRDIFEHATEGIFQTTFDGRILSANAAMAHMLGYDTPQEFMETVTDVGRQLFHSPDERRRMLTRLLSEDSVPGLQLRFLRRDGQTIWVLLNIRLVRDGKGNPLYTEGTLTDVTARVRAERRLEILNRHLREAVKERTRRLAEKAAELEAANLRLQELDRLKSGFLATVSHDLRTPLTSIMGFAKLITRDFTKFFKPFASGHERLTRQADRIAANLGIIESEGERLTRLVNDFLDLSKIESGRAQWRDATVDTAALILRATEASSADFAAKPEVAFTMDVAPDLPPLRIDPDRLTQVLVNLLGNAAKFTDQGHVRLRAGVAGPVLRVEVTDTGQGIPRESLEKIFDKFHQAQAGDTVQEGQRRKGTGLGLAICRQIVGHYQGRIWAESELGRGSTFLMELPLPHLSPGENEDGE</sequence>
<proteinExistence type="predicted"/>
<dbReference type="InterPro" id="IPR036097">
    <property type="entry name" value="HisK_dim/P_sf"/>
</dbReference>
<feature type="coiled-coil region" evidence="7">
    <location>
        <begin position="352"/>
        <end position="397"/>
    </location>
</feature>
<dbReference type="SMART" id="SM00304">
    <property type="entry name" value="HAMP"/>
    <property type="match status" value="1"/>
</dbReference>
<evidence type="ECO:0000256" key="6">
    <source>
        <dbReference type="ARBA" id="ARBA00022777"/>
    </source>
</evidence>
<keyword evidence="5" id="KW-0808">Transferase</keyword>
<feature type="domain" description="PAS" evidence="10">
    <location>
        <begin position="234"/>
        <end position="271"/>
    </location>
</feature>
<dbReference type="InterPro" id="IPR001610">
    <property type="entry name" value="PAC"/>
</dbReference>
<evidence type="ECO:0000256" key="3">
    <source>
        <dbReference type="ARBA" id="ARBA00012438"/>
    </source>
</evidence>
<evidence type="ECO:0000313" key="14">
    <source>
        <dbReference type="Proteomes" id="UP000004662"/>
    </source>
</evidence>
<dbReference type="InterPro" id="IPR003660">
    <property type="entry name" value="HAMP_dom"/>
</dbReference>
<dbReference type="eggNOG" id="COG2205">
    <property type="taxonomic scope" value="Bacteria"/>
</dbReference>
<evidence type="ECO:0000256" key="4">
    <source>
        <dbReference type="ARBA" id="ARBA00022553"/>
    </source>
</evidence>
<dbReference type="CDD" id="cd00082">
    <property type="entry name" value="HisKA"/>
    <property type="match status" value="1"/>
</dbReference>
<organism evidence="13 14">
    <name type="scientific">Solidesulfovibrio carbinoliphilus subsp. oakridgensis</name>
    <dbReference type="NCBI Taxonomy" id="694327"/>
    <lineage>
        <taxon>Bacteria</taxon>
        <taxon>Pseudomonadati</taxon>
        <taxon>Thermodesulfobacteriota</taxon>
        <taxon>Desulfovibrionia</taxon>
        <taxon>Desulfovibrionales</taxon>
        <taxon>Desulfovibrionaceae</taxon>
        <taxon>Solidesulfovibrio</taxon>
    </lineage>
</organism>
<dbReference type="InterPro" id="IPR000700">
    <property type="entry name" value="PAS-assoc_C"/>
</dbReference>
<evidence type="ECO:0000259" key="10">
    <source>
        <dbReference type="PROSITE" id="PS50112"/>
    </source>
</evidence>
<dbReference type="InterPro" id="IPR000014">
    <property type="entry name" value="PAS"/>
</dbReference>
<keyword evidence="6 13" id="KW-0418">Kinase</keyword>
<dbReference type="InterPro" id="IPR036890">
    <property type="entry name" value="HATPase_C_sf"/>
</dbReference>
<evidence type="ECO:0000256" key="1">
    <source>
        <dbReference type="ARBA" id="ARBA00000085"/>
    </source>
</evidence>
<dbReference type="InterPro" id="IPR013767">
    <property type="entry name" value="PAS_fold"/>
</dbReference>
<dbReference type="SMART" id="SM00091">
    <property type="entry name" value="PAS"/>
    <property type="match status" value="1"/>
</dbReference>
<dbReference type="EMBL" id="CM001368">
    <property type="protein sequence ID" value="EHJ47895.1"/>
    <property type="molecule type" value="Genomic_DNA"/>
</dbReference>
<feature type="domain" description="HAMP" evidence="12">
    <location>
        <begin position="182"/>
        <end position="236"/>
    </location>
</feature>
<feature type="domain" description="PAC" evidence="11">
    <location>
        <begin position="309"/>
        <end position="361"/>
    </location>
</feature>
<dbReference type="PANTHER" id="PTHR43047:SF72">
    <property type="entry name" value="OSMOSENSING HISTIDINE PROTEIN KINASE SLN1"/>
    <property type="match status" value="1"/>
</dbReference>
<dbReference type="SMART" id="SM00387">
    <property type="entry name" value="HATPase_c"/>
    <property type="match status" value="1"/>
</dbReference>
<dbReference type="OrthoDB" id="9762798at2"/>
<dbReference type="GO" id="GO:0005886">
    <property type="term" value="C:plasma membrane"/>
    <property type="evidence" value="ECO:0007669"/>
    <property type="project" value="TreeGrafter"/>
</dbReference>
<dbReference type="GO" id="GO:0006355">
    <property type="term" value="P:regulation of DNA-templated transcription"/>
    <property type="evidence" value="ECO:0007669"/>
    <property type="project" value="InterPro"/>
</dbReference>
<dbReference type="STRING" id="694327.DFW101_1888"/>
<evidence type="ECO:0000259" key="11">
    <source>
        <dbReference type="PROSITE" id="PS50113"/>
    </source>
</evidence>
<evidence type="ECO:0000259" key="12">
    <source>
        <dbReference type="PROSITE" id="PS50885"/>
    </source>
</evidence>
<reference evidence="14" key="1">
    <citation type="journal article" date="2015" name="Genome Announc.">
        <title>High-Quality Draft Genome Sequence of Desulfovibrio carbinoliphilus FW-101-2B, an Organic Acid-Oxidizing Sulfate-Reducing Bacterium Isolated from Uranium(VI)-Contaminated Groundwater.</title>
        <authorList>
            <person name="Ramsay B.D."/>
            <person name="Hwang C."/>
            <person name="Woo H.L."/>
            <person name="Carroll S.L."/>
            <person name="Lucas S."/>
            <person name="Han J."/>
            <person name="Lapidus A.L."/>
            <person name="Cheng J.F."/>
            <person name="Goodwin L.A."/>
            <person name="Pitluck S."/>
            <person name="Peters L."/>
            <person name="Chertkov O."/>
            <person name="Held B."/>
            <person name="Detter J.C."/>
            <person name="Han C.S."/>
            <person name="Tapia R."/>
            <person name="Land M.L."/>
            <person name="Hauser L.J."/>
            <person name="Kyrpides N.C."/>
            <person name="Ivanova N.N."/>
            <person name="Mikhailova N."/>
            <person name="Pagani I."/>
            <person name="Woyke T."/>
            <person name="Arkin A.P."/>
            <person name="Dehal P."/>
            <person name="Chivian D."/>
            <person name="Criddle C.S."/>
            <person name="Wu W."/>
            <person name="Chakraborty R."/>
            <person name="Hazen T.C."/>
            <person name="Fields M.W."/>
        </authorList>
    </citation>
    <scope>NUCLEOTIDE SEQUENCE [LARGE SCALE GENOMIC DNA]</scope>
    <source>
        <strain evidence="14">FW-101-2B</strain>
    </source>
</reference>
<dbReference type="Gene3D" id="6.10.340.10">
    <property type="match status" value="1"/>
</dbReference>
<keyword evidence="14" id="KW-1185">Reference proteome</keyword>
<keyword evidence="4" id="KW-0597">Phosphoprotein</keyword>
<dbReference type="Gene3D" id="3.30.565.10">
    <property type="entry name" value="Histidine kinase-like ATPase, C-terminal domain"/>
    <property type="match status" value="1"/>
</dbReference>
<keyword evidence="8" id="KW-0812">Transmembrane</keyword>
<comment type="subcellular location">
    <subcellularLocation>
        <location evidence="2">Membrane</location>
    </subcellularLocation>
</comment>
<dbReference type="PROSITE" id="PS50112">
    <property type="entry name" value="PAS"/>
    <property type="match status" value="1"/>
</dbReference>
<dbReference type="PANTHER" id="PTHR43047">
    <property type="entry name" value="TWO-COMPONENT HISTIDINE PROTEIN KINASE"/>
    <property type="match status" value="1"/>
</dbReference>
<dbReference type="InterPro" id="IPR003594">
    <property type="entry name" value="HATPase_dom"/>
</dbReference>
<dbReference type="AlphaFoldDB" id="G7Q4W8"/>
<evidence type="ECO:0000256" key="2">
    <source>
        <dbReference type="ARBA" id="ARBA00004370"/>
    </source>
</evidence>
<dbReference type="SMART" id="SM00086">
    <property type="entry name" value="PAC"/>
    <property type="match status" value="1"/>
</dbReference>
<dbReference type="PROSITE" id="PS50885">
    <property type="entry name" value="HAMP"/>
    <property type="match status" value="1"/>
</dbReference>
<comment type="catalytic activity">
    <reaction evidence="1">
        <text>ATP + protein L-histidine = ADP + protein N-phospho-L-histidine.</text>
        <dbReference type="EC" id="2.7.13.3"/>
    </reaction>
</comment>
<dbReference type="InterPro" id="IPR004358">
    <property type="entry name" value="Sig_transdc_His_kin-like_C"/>
</dbReference>
<dbReference type="Pfam" id="PF02518">
    <property type="entry name" value="HATPase_c"/>
    <property type="match status" value="1"/>
</dbReference>
<dbReference type="Gene3D" id="3.30.450.20">
    <property type="entry name" value="PAS domain"/>
    <property type="match status" value="1"/>
</dbReference>
<dbReference type="PROSITE" id="PS50109">
    <property type="entry name" value="HIS_KIN"/>
    <property type="match status" value="1"/>
</dbReference>
<dbReference type="Pfam" id="PF00512">
    <property type="entry name" value="HisKA"/>
    <property type="match status" value="1"/>
</dbReference>
<dbReference type="InterPro" id="IPR003661">
    <property type="entry name" value="HisK_dim/P_dom"/>
</dbReference>
<protein>
    <recommendedName>
        <fullName evidence="3">histidine kinase</fullName>
        <ecNumber evidence="3">2.7.13.3</ecNumber>
    </recommendedName>
</protein>
<gene>
    <name evidence="13" type="ORF">DFW101_1888</name>
</gene>
<dbReference type="PRINTS" id="PR00344">
    <property type="entry name" value="BCTRLSENSOR"/>
</dbReference>
<dbReference type="CDD" id="cd16922">
    <property type="entry name" value="HATPase_EvgS-ArcB-TorS-like"/>
    <property type="match status" value="1"/>
</dbReference>
<keyword evidence="8" id="KW-1133">Transmembrane helix</keyword>
<dbReference type="SUPFAM" id="SSF55874">
    <property type="entry name" value="ATPase domain of HSP90 chaperone/DNA topoisomerase II/histidine kinase"/>
    <property type="match status" value="1"/>
</dbReference>
<evidence type="ECO:0000256" key="5">
    <source>
        <dbReference type="ARBA" id="ARBA00022679"/>
    </source>
</evidence>
<name>G7Q4W8_9BACT</name>
<dbReference type="PROSITE" id="PS50113">
    <property type="entry name" value="PAC"/>
    <property type="match status" value="1"/>
</dbReference>
<evidence type="ECO:0000256" key="8">
    <source>
        <dbReference type="SAM" id="Phobius"/>
    </source>
</evidence>
<dbReference type="SUPFAM" id="SSF55785">
    <property type="entry name" value="PYP-like sensor domain (PAS domain)"/>
    <property type="match status" value="1"/>
</dbReference>
<feature type="domain" description="Histidine kinase" evidence="9">
    <location>
        <begin position="404"/>
        <end position="640"/>
    </location>
</feature>
<dbReference type="FunFam" id="3.30.565.10:FF:000006">
    <property type="entry name" value="Sensor histidine kinase WalK"/>
    <property type="match status" value="1"/>
</dbReference>
<dbReference type="EC" id="2.7.13.3" evidence="3"/>
<dbReference type="Pfam" id="PF00989">
    <property type="entry name" value="PAS"/>
    <property type="match status" value="1"/>
</dbReference>
<accession>G7Q4W8</accession>